<evidence type="ECO:0000313" key="2">
    <source>
        <dbReference type="EMBL" id="VEN52053.1"/>
    </source>
</evidence>
<dbReference type="AlphaFoldDB" id="A0A653CY91"/>
<feature type="compositionally biased region" description="Polar residues" evidence="1">
    <location>
        <begin position="637"/>
        <end position="647"/>
    </location>
</feature>
<name>A0A653CY91_CALMS</name>
<dbReference type="InterPro" id="IPR029063">
    <property type="entry name" value="SAM-dependent_MTases_sf"/>
</dbReference>
<dbReference type="PANTHER" id="PTHR14663">
    <property type="entry name" value="METHYLTRANSFERASE NSUN7-RELATED"/>
    <property type="match status" value="1"/>
</dbReference>
<dbReference type="EMBL" id="CAACVG010009096">
    <property type="protein sequence ID" value="VEN52053.1"/>
    <property type="molecule type" value="Genomic_DNA"/>
</dbReference>
<organism evidence="2 3">
    <name type="scientific">Callosobruchus maculatus</name>
    <name type="common">Southern cowpea weevil</name>
    <name type="synonym">Pulse bruchid</name>
    <dbReference type="NCBI Taxonomy" id="64391"/>
    <lineage>
        <taxon>Eukaryota</taxon>
        <taxon>Metazoa</taxon>
        <taxon>Ecdysozoa</taxon>
        <taxon>Arthropoda</taxon>
        <taxon>Hexapoda</taxon>
        <taxon>Insecta</taxon>
        <taxon>Pterygota</taxon>
        <taxon>Neoptera</taxon>
        <taxon>Endopterygota</taxon>
        <taxon>Coleoptera</taxon>
        <taxon>Polyphaga</taxon>
        <taxon>Cucujiformia</taxon>
        <taxon>Chrysomeloidea</taxon>
        <taxon>Chrysomelidae</taxon>
        <taxon>Bruchinae</taxon>
        <taxon>Bruchini</taxon>
        <taxon>Callosobruchus</taxon>
    </lineage>
</organism>
<dbReference type="PANTHER" id="PTHR14663:SF2">
    <property type="entry name" value="METHYLTRANSFERASE NSUN7-RELATED"/>
    <property type="match status" value="1"/>
</dbReference>
<protein>
    <recommendedName>
        <fullName evidence="4">SAM-dependent MTase RsmB/NOP-type domain-containing protein</fullName>
    </recommendedName>
</protein>
<feature type="region of interest" description="Disordered" evidence="1">
    <location>
        <begin position="637"/>
        <end position="687"/>
    </location>
</feature>
<proteinExistence type="predicted"/>
<reference evidence="2 3" key="1">
    <citation type="submission" date="2019-01" db="EMBL/GenBank/DDBJ databases">
        <authorList>
            <person name="Sayadi A."/>
        </authorList>
    </citation>
    <scope>NUCLEOTIDE SEQUENCE [LARGE SCALE GENOMIC DNA]</scope>
</reference>
<accession>A0A653CY91</accession>
<feature type="compositionally biased region" description="Polar residues" evidence="1">
    <location>
        <begin position="678"/>
        <end position="687"/>
    </location>
</feature>
<gene>
    <name evidence="2" type="ORF">CALMAC_LOCUS12329</name>
</gene>
<evidence type="ECO:0000313" key="3">
    <source>
        <dbReference type="Proteomes" id="UP000410492"/>
    </source>
</evidence>
<feature type="compositionally biased region" description="Basic and acidic residues" evidence="1">
    <location>
        <begin position="655"/>
        <end position="667"/>
    </location>
</feature>
<dbReference type="OrthoDB" id="6817893at2759"/>
<dbReference type="Proteomes" id="UP000410492">
    <property type="component" value="Unassembled WGS sequence"/>
</dbReference>
<sequence length="861" mass="99036">MEAVFEEGGLDVILPSDDTWRDKCYYKLVEKQRALAERNEDEEDEDRIMFDQLMYEEEKPKLHEWNLINRPKQVICEALSDRIGKKPKRPSKPPITWTVSDIAKAGCLLCCPPKETSFEDEQEMRRVYSLIYDVFRYKYVLNQALGDVRFYQAFPNLLNAAPHVWLLLFDLYHRQFEGRIEADAVVARKLFPDIGLTLVENALWTKRVKLAAAVARLRIKHNALELAEMLPEHLRSEKVTEFSKTNPVTCWVNCYKVNDTQVLCKDIETTFNLKMVIDAKKLKQNTFVWDRHCPQIIGFHSSMRDRIAKSSFVKDHMLIVQDKSFCLGPATFHKLVVDLELTGSVIQSHVNSPRTTAYLATLLARNERIKRLMAFSAGHRKNEYERYFRDLGMTNVVIFSDRLIDTPPDASYMEEVVAVFATPPNSYSAVVDPVDLVCSRGGDLSMLEVLTESGETKEARQRVSNILDEQKKTLRFAMSRPQIQFVLYETHSALEVENTKMVEKAMTEINKVAKLHHAALQGKLFSPGQEDVDLKELNNENVDKGKEDAILPLKEIESSESQLSESEKENSERMLDKIQVPDTDVFDTPSLPKLCPSEKCRNFEKEGCYLALIQRKQIIRLDDKYMIQMAEHRGLFGSNTTNASQKSKSGRTMAKKKEQKQQEIVEKPRKKLKDAEFQSPSPKSEVSINSVSLIGHEVQPIDAKTEPTERSRFQSIGILAQERNTRTILGMLNSAHIRQFVSPFYKQADTGTMTVFIPPTIRYQKQKSVTKTQRINSPLPVPEPETISNQRSIDESSTSSSKRRRSKKMKDIVARLRTPTQNHIMKTIKEEPEAKKQKKTAIEYSQRQFHCELCKRRNSNN</sequence>
<evidence type="ECO:0008006" key="4">
    <source>
        <dbReference type="Google" id="ProtNLM"/>
    </source>
</evidence>
<dbReference type="InterPro" id="IPR042620">
    <property type="entry name" value="NSUN7"/>
</dbReference>
<dbReference type="Gene3D" id="3.40.50.150">
    <property type="entry name" value="Vaccinia Virus protein VP39"/>
    <property type="match status" value="1"/>
</dbReference>
<feature type="compositionally biased region" description="Polar residues" evidence="1">
    <location>
        <begin position="767"/>
        <end position="776"/>
    </location>
</feature>
<evidence type="ECO:0000256" key="1">
    <source>
        <dbReference type="SAM" id="MobiDB-lite"/>
    </source>
</evidence>
<keyword evidence="3" id="KW-1185">Reference proteome</keyword>
<feature type="region of interest" description="Disordered" evidence="1">
    <location>
        <begin position="767"/>
        <end position="811"/>
    </location>
</feature>